<gene>
    <name evidence="2" type="ORF">AKJ09_11465</name>
</gene>
<dbReference type="Gene3D" id="2.80.10.50">
    <property type="match status" value="2"/>
</dbReference>
<dbReference type="Proteomes" id="UP000064967">
    <property type="component" value="Chromosome"/>
</dbReference>
<proteinExistence type="predicted"/>
<sequence>MPFIARRPKTSTVSPVFSRTLTVRSPVIALLCTTIAGCSAILGFDKDVSSVDDDAPNVSGGDGGTSPGVRDGASNDDVDVKPLDDASAPVPLESYLDETFGEGGRVIVPGVDVSGTGYPVVCRTATTTDHAVWFACSLLSSSGPTRLYRLGPDGKRDTSVTGDVIASTYSWLVAQDVRVVAVGHSQGTNAVFRHLQTGALDTTFGSGGKLTKSMSGGGSVFFGSALRMDGTLWLGGTTTTVGGGHTDGVVTSLNLATGTLGSELLDTKPLFASAPDSPPSFSATAIATIDANTVELVGNYVTTTANQLTFGFVRFKSNALDSTFGTGGLVTRVHADNVRSSMTSLLGGKALFGSYQLASNAGTLSRFTLDGAPDTTFAGTGTLALGIPTNAPAGVTALQVFGVAEGPNATFYVGGAAWLGVQRRRGFIARFNDDGSPDTTFGDGGYVFPKVRANPTFEEVRTLARQDDGSVVVVGQSVSLTNETDVFAVRLKP</sequence>
<evidence type="ECO:0000313" key="3">
    <source>
        <dbReference type="Proteomes" id="UP000064967"/>
    </source>
</evidence>
<dbReference type="EMBL" id="CP012333">
    <property type="protein sequence ID" value="AKV04802.1"/>
    <property type="molecule type" value="Genomic_DNA"/>
</dbReference>
<organism evidence="2 3">
    <name type="scientific">Labilithrix luteola</name>
    <dbReference type="NCBI Taxonomy" id="1391654"/>
    <lineage>
        <taxon>Bacteria</taxon>
        <taxon>Pseudomonadati</taxon>
        <taxon>Myxococcota</taxon>
        <taxon>Polyangia</taxon>
        <taxon>Polyangiales</taxon>
        <taxon>Labilitrichaceae</taxon>
        <taxon>Labilithrix</taxon>
    </lineage>
</organism>
<dbReference type="NCBIfam" id="TIGR02608">
    <property type="entry name" value="delta_60_rpt"/>
    <property type="match status" value="3"/>
</dbReference>
<evidence type="ECO:0000256" key="1">
    <source>
        <dbReference type="SAM" id="MobiDB-lite"/>
    </source>
</evidence>
<protein>
    <submittedName>
        <fullName evidence="2">RTX toxin</fullName>
    </submittedName>
</protein>
<dbReference type="AlphaFoldDB" id="A0A0K1QGM6"/>
<name>A0A0K1QGM6_9BACT</name>
<dbReference type="STRING" id="1391654.AKJ09_11465"/>
<dbReference type="OrthoDB" id="9805017at2"/>
<dbReference type="KEGG" id="llu:AKJ09_11465"/>
<keyword evidence="3" id="KW-1185">Reference proteome</keyword>
<feature type="region of interest" description="Disordered" evidence="1">
    <location>
        <begin position="53"/>
        <end position="86"/>
    </location>
</feature>
<accession>A0A0K1QGM6</accession>
<dbReference type="InterPro" id="IPR013431">
    <property type="entry name" value="Delta_60_rpt"/>
</dbReference>
<reference evidence="2 3" key="1">
    <citation type="submission" date="2015-08" db="EMBL/GenBank/DDBJ databases">
        <authorList>
            <person name="Babu N.S."/>
            <person name="Beckwith C.J."/>
            <person name="Beseler K.G."/>
            <person name="Brison A."/>
            <person name="Carone J.V."/>
            <person name="Caskin T.P."/>
            <person name="Diamond M."/>
            <person name="Durham M.E."/>
            <person name="Foxe J.M."/>
            <person name="Go M."/>
            <person name="Henderson B.A."/>
            <person name="Jones I.B."/>
            <person name="McGettigan J.A."/>
            <person name="Micheletti S.J."/>
            <person name="Nasrallah M.E."/>
            <person name="Ortiz D."/>
            <person name="Piller C.R."/>
            <person name="Privatt S.R."/>
            <person name="Schneider S.L."/>
            <person name="Sharp S."/>
            <person name="Smith T.C."/>
            <person name="Stanton J.D."/>
            <person name="Ullery H.E."/>
            <person name="Wilson R.J."/>
            <person name="Serrano M.G."/>
            <person name="Buck G."/>
            <person name="Lee V."/>
            <person name="Wang Y."/>
            <person name="Carvalho R."/>
            <person name="Voegtly L."/>
            <person name="Shi R."/>
            <person name="Duckworth R."/>
            <person name="Johnson A."/>
            <person name="Loviza R."/>
            <person name="Walstead R."/>
            <person name="Shah Z."/>
            <person name="Kiflezghi M."/>
            <person name="Wade K."/>
            <person name="Ball S.L."/>
            <person name="Bradley K.W."/>
            <person name="Asai D.J."/>
            <person name="Bowman C.A."/>
            <person name="Russell D.A."/>
            <person name="Pope W.H."/>
            <person name="Jacobs-Sera D."/>
            <person name="Hendrix R.W."/>
            <person name="Hatfull G.F."/>
        </authorList>
    </citation>
    <scope>NUCLEOTIDE SEQUENCE [LARGE SCALE GENOMIC DNA]</scope>
    <source>
        <strain evidence="2 3">DSM 27648</strain>
    </source>
</reference>
<dbReference type="RefSeq" id="WP_146655364.1">
    <property type="nucleotide sequence ID" value="NZ_CP012333.1"/>
</dbReference>
<dbReference type="Pfam" id="PF17164">
    <property type="entry name" value="DUF5122"/>
    <property type="match status" value="1"/>
</dbReference>
<evidence type="ECO:0000313" key="2">
    <source>
        <dbReference type="EMBL" id="AKV04802.1"/>
    </source>
</evidence>